<dbReference type="Gene3D" id="3.40.50.300">
    <property type="entry name" value="P-loop containing nucleotide triphosphate hydrolases"/>
    <property type="match status" value="1"/>
</dbReference>
<sequence>MSNDSDDKGNSALETVLPVLHRLQDDNRPVVVMTCGISGAGKSTLAKNIVNGLPNFVRLSVDKFICDNYRLFGENYPEEKYSDYQAEAQTFVKNELIRLLDEKSKDIVLDLAFWNKEYREEYKEAIVQHGGRWVLVFLHADKDTLKRRIAGRRAERDGLDHNDQRRDGDSAFNVDDDTFNMYYDGFERPDGEGEIIIKVT</sequence>
<name>A0AAJ0CEI6_9HYPO</name>
<comment type="caution">
    <text evidence="1">The sequence shown here is derived from an EMBL/GenBank/DDBJ whole genome shotgun (WGS) entry which is preliminary data.</text>
</comment>
<dbReference type="Proteomes" id="UP001251528">
    <property type="component" value="Unassembled WGS sequence"/>
</dbReference>
<dbReference type="SUPFAM" id="SSF52540">
    <property type="entry name" value="P-loop containing nucleoside triphosphate hydrolases"/>
    <property type="match status" value="1"/>
</dbReference>
<dbReference type="Pfam" id="PF13671">
    <property type="entry name" value="AAA_33"/>
    <property type="match status" value="1"/>
</dbReference>
<accession>A0AAJ0CEI6</accession>
<evidence type="ECO:0000313" key="2">
    <source>
        <dbReference type="Proteomes" id="UP001251528"/>
    </source>
</evidence>
<proteinExistence type="predicted"/>
<evidence type="ECO:0008006" key="3">
    <source>
        <dbReference type="Google" id="ProtNLM"/>
    </source>
</evidence>
<evidence type="ECO:0000313" key="1">
    <source>
        <dbReference type="EMBL" id="KAK2590149.1"/>
    </source>
</evidence>
<reference evidence="1" key="1">
    <citation type="submission" date="2023-06" db="EMBL/GenBank/DDBJ databases">
        <title>Conoideocrella luteorostrata (Hypocreales: Clavicipitaceae), a potential biocontrol fungus for elongate hemlock scale in United States Christmas tree production areas.</title>
        <authorList>
            <person name="Barrett H."/>
            <person name="Lovett B."/>
            <person name="Macias A.M."/>
            <person name="Stajich J.E."/>
            <person name="Kasson M.T."/>
        </authorList>
    </citation>
    <scope>NUCLEOTIDE SEQUENCE</scope>
    <source>
        <strain evidence="1">ARSEF 14590</strain>
    </source>
</reference>
<dbReference type="AlphaFoldDB" id="A0AAJ0CEI6"/>
<dbReference type="EMBL" id="JASWJB010000479">
    <property type="protein sequence ID" value="KAK2590149.1"/>
    <property type="molecule type" value="Genomic_DNA"/>
</dbReference>
<protein>
    <recommendedName>
        <fullName evidence="3">ATP/GTP-binding protein</fullName>
    </recommendedName>
</protein>
<gene>
    <name evidence="1" type="ORF">QQS21_012178</name>
</gene>
<dbReference type="InterPro" id="IPR027417">
    <property type="entry name" value="P-loop_NTPase"/>
</dbReference>
<keyword evidence="2" id="KW-1185">Reference proteome</keyword>
<organism evidence="1 2">
    <name type="scientific">Conoideocrella luteorostrata</name>
    <dbReference type="NCBI Taxonomy" id="1105319"/>
    <lineage>
        <taxon>Eukaryota</taxon>
        <taxon>Fungi</taxon>
        <taxon>Dikarya</taxon>
        <taxon>Ascomycota</taxon>
        <taxon>Pezizomycotina</taxon>
        <taxon>Sordariomycetes</taxon>
        <taxon>Hypocreomycetidae</taxon>
        <taxon>Hypocreales</taxon>
        <taxon>Clavicipitaceae</taxon>
        <taxon>Conoideocrella</taxon>
    </lineage>
</organism>